<gene>
    <name evidence="2" type="ORF">ACD_80C00129G0002</name>
</gene>
<dbReference type="AlphaFoldDB" id="K1XIN1"/>
<accession>K1XIN1</accession>
<evidence type="ECO:0000256" key="1">
    <source>
        <dbReference type="SAM" id="SignalP"/>
    </source>
</evidence>
<comment type="caution">
    <text evidence="2">The sequence shown here is derived from an EMBL/GenBank/DDBJ whole genome shotgun (WGS) entry which is preliminary data.</text>
</comment>
<reference evidence="2" key="1">
    <citation type="journal article" date="2012" name="Science">
        <title>Fermentation, hydrogen, and sulfur metabolism in multiple uncultivated bacterial phyla.</title>
        <authorList>
            <person name="Wrighton K.C."/>
            <person name="Thomas B.C."/>
            <person name="Sharon I."/>
            <person name="Miller C.S."/>
            <person name="Castelle C.J."/>
            <person name="VerBerkmoes N.C."/>
            <person name="Wilkins M.J."/>
            <person name="Hettich R.L."/>
            <person name="Lipton M.S."/>
            <person name="Williams K.H."/>
            <person name="Long P.E."/>
            <person name="Banfield J.F."/>
        </authorList>
    </citation>
    <scope>NUCLEOTIDE SEQUENCE [LARGE SCALE GENOMIC DNA]</scope>
</reference>
<protein>
    <recommendedName>
        <fullName evidence="3">S-layer protein</fullName>
    </recommendedName>
</protein>
<organism evidence="2">
    <name type="scientific">uncultured bacterium</name>
    <name type="common">gcode 4</name>
    <dbReference type="NCBI Taxonomy" id="1234023"/>
    <lineage>
        <taxon>Bacteria</taxon>
        <taxon>environmental samples</taxon>
    </lineage>
</organism>
<feature type="signal peptide" evidence="1">
    <location>
        <begin position="1"/>
        <end position="20"/>
    </location>
</feature>
<sequence>MKKIILIWLFTALALGSTYASEYNGSIDSSNGISNNGLEVALPCSPSSVSNGSVSATTCVITCNSNYTLSSSQCVANSAGWGGGWGSPSKDVCPDADLSTSFYDWFCDAPKTVIKKLWGEVVWVTTTIWNITNSPYSTELNTAYLFAFENGITTMDTIQKANMDGELIRSHMAKIMVNYAIKVLEKTPDTWAVCEFNDIANQTSEMRFYIKLACQLGIMGINSSLFNPNGIVTRAEFGTVLSRSLYGNLYDGWTPYYKNHLAALKATSIISNATPDLKELRWYVMLMLQRVAK</sequence>
<proteinExistence type="predicted"/>
<name>K1XIN1_9BACT</name>
<evidence type="ECO:0000313" key="2">
    <source>
        <dbReference type="EMBL" id="EKD25037.1"/>
    </source>
</evidence>
<evidence type="ECO:0008006" key="3">
    <source>
        <dbReference type="Google" id="ProtNLM"/>
    </source>
</evidence>
<dbReference type="EMBL" id="AMFJ01036136">
    <property type="protein sequence ID" value="EKD25037.1"/>
    <property type="molecule type" value="Genomic_DNA"/>
</dbReference>
<feature type="chain" id="PRO_5023114719" description="S-layer protein" evidence="1">
    <location>
        <begin position="21"/>
        <end position="293"/>
    </location>
</feature>
<keyword evidence="1" id="KW-0732">Signal</keyword>